<protein>
    <submittedName>
        <fullName evidence="2">Uncharacterized protein</fullName>
    </submittedName>
</protein>
<comment type="caution">
    <text evidence="2">The sequence shown here is derived from an EMBL/GenBank/DDBJ whole genome shotgun (WGS) entry which is preliminary data.</text>
</comment>
<gene>
    <name evidence="2" type="ORF">RchiOBHm_Chr5g0021411</name>
</gene>
<name>A0A2P6Q7K7_ROSCH</name>
<organism evidence="2 3">
    <name type="scientific">Rosa chinensis</name>
    <name type="common">China rose</name>
    <dbReference type="NCBI Taxonomy" id="74649"/>
    <lineage>
        <taxon>Eukaryota</taxon>
        <taxon>Viridiplantae</taxon>
        <taxon>Streptophyta</taxon>
        <taxon>Embryophyta</taxon>
        <taxon>Tracheophyta</taxon>
        <taxon>Spermatophyta</taxon>
        <taxon>Magnoliopsida</taxon>
        <taxon>eudicotyledons</taxon>
        <taxon>Gunneridae</taxon>
        <taxon>Pentapetalae</taxon>
        <taxon>rosids</taxon>
        <taxon>fabids</taxon>
        <taxon>Rosales</taxon>
        <taxon>Rosaceae</taxon>
        <taxon>Rosoideae</taxon>
        <taxon>Rosoideae incertae sedis</taxon>
        <taxon>Rosa</taxon>
    </lineage>
</organism>
<keyword evidence="1" id="KW-0472">Membrane</keyword>
<keyword evidence="1" id="KW-0812">Transmembrane</keyword>
<evidence type="ECO:0000313" key="3">
    <source>
        <dbReference type="Proteomes" id="UP000238479"/>
    </source>
</evidence>
<accession>A0A2P6Q7K7</accession>
<sequence length="57" mass="6206">MSAFKSWLVEQPMATLVGEEACWWVLGLLGQLVGTVALKSLFGPESLGSRMSIGFLY</sequence>
<evidence type="ECO:0000313" key="2">
    <source>
        <dbReference type="EMBL" id="PRQ30147.1"/>
    </source>
</evidence>
<dbReference type="Proteomes" id="UP000238479">
    <property type="component" value="Chromosome 5"/>
</dbReference>
<reference evidence="2 3" key="1">
    <citation type="journal article" date="2018" name="Nat. Genet.">
        <title>The Rosa genome provides new insights in the design of modern roses.</title>
        <authorList>
            <person name="Bendahmane M."/>
        </authorList>
    </citation>
    <scope>NUCLEOTIDE SEQUENCE [LARGE SCALE GENOMIC DNA]</scope>
    <source>
        <strain evidence="3">cv. Old Blush</strain>
    </source>
</reference>
<dbReference type="Gramene" id="PRQ30147">
    <property type="protein sequence ID" value="PRQ30147"/>
    <property type="gene ID" value="RchiOBHm_Chr5g0021411"/>
</dbReference>
<keyword evidence="1" id="KW-1133">Transmembrane helix</keyword>
<evidence type="ECO:0000256" key="1">
    <source>
        <dbReference type="SAM" id="Phobius"/>
    </source>
</evidence>
<dbReference type="AlphaFoldDB" id="A0A2P6Q7K7"/>
<keyword evidence="3" id="KW-1185">Reference proteome</keyword>
<feature type="transmembrane region" description="Helical" evidence="1">
    <location>
        <begin position="23"/>
        <end position="42"/>
    </location>
</feature>
<dbReference type="EMBL" id="PDCK01000043">
    <property type="protein sequence ID" value="PRQ30147.1"/>
    <property type="molecule type" value="Genomic_DNA"/>
</dbReference>
<proteinExistence type="predicted"/>